<comment type="subcellular location">
    <subcellularLocation>
        <location evidence="1">Nucleus</location>
    </subcellularLocation>
</comment>
<dbReference type="FunFam" id="3.30.160.60:FF:000702">
    <property type="entry name" value="Transcription factor E4F1 isoform 1"/>
    <property type="match status" value="1"/>
</dbReference>
<dbReference type="AlphaFoldDB" id="A0A8H3YEJ2"/>
<evidence type="ECO:0000256" key="1">
    <source>
        <dbReference type="ARBA" id="ARBA00004123"/>
    </source>
</evidence>
<feature type="region of interest" description="Disordered" evidence="8">
    <location>
        <begin position="141"/>
        <end position="187"/>
    </location>
</feature>
<dbReference type="SMART" id="SM00355">
    <property type="entry name" value="ZnF_C2H2"/>
    <property type="match status" value="7"/>
</dbReference>
<feature type="domain" description="C2H2-type" evidence="9">
    <location>
        <begin position="837"/>
        <end position="866"/>
    </location>
</feature>
<organism evidence="10 11">
    <name type="scientific">Naganishia liquefaciens</name>
    <dbReference type="NCBI Taxonomy" id="104408"/>
    <lineage>
        <taxon>Eukaryota</taxon>
        <taxon>Fungi</taxon>
        <taxon>Dikarya</taxon>
        <taxon>Basidiomycota</taxon>
        <taxon>Agaricomycotina</taxon>
        <taxon>Tremellomycetes</taxon>
        <taxon>Filobasidiales</taxon>
        <taxon>Filobasidiaceae</taxon>
        <taxon>Naganishia</taxon>
    </lineage>
</organism>
<reference evidence="10" key="1">
    <citation type="submission" date="2020-07" db="EMBL/GenBank/DDBJ databases">
        <title>Draft Genome Sequence of a Deep-Sea Yeast, Naganishia (Cryptococcus) liquefaciens strain N6.</title>
        <authorList>
            <person name="Han Y.W."/>
            <person name="Kajitani R."/>
            <person name="Morimoto H."/>
            <person name="Parhat M."/>
            <person name="Tsubouchi H."/>
            <person name="Bakenova O."/>
            <person name="Ogata M."/>
            <person name="Argunhan B."/>
            <person name="Aoki R."/>
            <person name="Kajiwara S."/>
            <person name="Itoh T."/>
            <person name="Iwasaki H."/>
        </authorList>
    </citation>
    <scope>NUCLEOTIDE SEQUENCE</scope>
    <source>
        <strain evidence="10">N6</strain>
    </source>
</reference>
<dbReference type="PANTHER" id="PTHR14003:SF19">
    <property type="entry name" value="YY2 TRANSCRIPTION FACTOR"/>
    <property type="match status" value="1"/>
</dbReference>
<keyword evidence="3" id="KW-0677">Repeat</keyword>
<feature type="compositionally biased region" description="Polar residues" evidence="8">
    <location>
        <begin position="618"/>
        <end position="632"/>
    </location>
</feature>
<dbReference type="EMBL" id="BLZA01000019">
    <property type="protein sequence ID" value="GHJ86605.1"/>
    <property type="molecule type" value="Genomic_DNA"/>
</dbReference>
<dbReference type="Gene3D" id="3.30.160.60">
    <property type="entry name" value="Classic Zinc Finger"/>
    <property type="match status" value="7"/>
</dbReference>
<dbReference type="PANTHER" id="PTHR14003">
    <property type="entry name" value="TRANSCRIPTIONAL REPRESSOR PROTEIN YY"/>
    <property type="match status" value="1"/>
</dbReference>
<feature type="compositionally biased region" description="Polar residues" evidence="8">
    <location>
        <begin position="158"/>
        <end position="175"/>
    </location>
</feature>
<evidence type="ECO:0000256" key="4">
    <source>
        <dbReference type="ARBA" id="ARBA00022771"/>
    </source>
</evidence>
<feature type="region of interest" description="Disordered" evidence="8">
    <location>
        <begin position="847"/>
        <end position="883"/>
    </location>
</feature>
<evidence type="ECO:0000256" key="8">
    <source>
        <dbReference type="SAM" id="MobiDB-lite"/>
    </source>
</evidence>
<evidence type="ECO:0000256" key="7">
    <source>
        <dbReference type="PROSITE-ProRule" id="PRU00042"/>
    </source>
</evidence>
<gene>
    <name evidence="10" type="ORF">NliqN6_3007</name>
</gene>
<keyword evidence="2" id="KW-0479">Metal-binding</keyword>
<dbReference type="PROSITE" id="PS50157">
    <property type="entry name" value="ZINC_FINGER_C2H2_2"/>
    <property type="match status" value="6"/>
</dbReference>
<feature type="compositionally biased region" description="Basic and acidic residues" evidence="8">
    <location>
        <begin position="849"/>
        <end position="866"/>
    </location>
</feature>
<evidence type="ECO:0000313" key="10">
    <source>
        <dbReference type="EMBL" id="GHJ86605.1"/>
    </source>
</evidence>
<feature type="domain" description="C2H2-type" evidence="9">
    <location>
        <begin position="779"/>
        <end position="808"/>
    </location>
</feature>
<dbReference type="GO" id="GO:0000978">
    <property type="term" value="F:RNA polymerase II cis-regulatory region sequence-specific DNA binding"/>
    <property type="evidence" value="ECO:0007669"/>
    <property type="project" value="TreeGrafter"/>
</dbReference>
<feature type="domain" description="C2H2-type" evidence="9">
    <location>
        <begin position="295"/>
        <end position="325"/>
    </location>
</feature>
<evidence type="ECO:0000259" key="9">
    <source>
        <dbReference type="PROSITE" id="PS50157"/>
    </source>
</evidence>
<feature type="domain" description="C2H2-type" evidence="9">
    <location>
        <begin position="809"/>
        <end position="836"/>
    </location>
</feature>
<accession>A0A8H3YEJ2</accession>
<dbReference type="GO" id="GO:0005667">
    <property type="term" value="C:transcription regulator complex"/>
    <property type="evidence" value="ECO:0007669"/>
    <property type="project" value="TreeGrafter"/>
</dbReference>
<dbReference type="Proteomes" id="UP000620104">
    <property type="component" value="Unassembled WGS sequence"/>
</dbReference>
<dbReference type="GO" id="GO:0008270">
    <property type="term" value="F:zinc ion binding"/>
    <property type="evidence" value="ECO:0007669"/>
    <property type="project" value="UniProtKB-KW"/>
</dbReference>
<keyword evidence="6" id="KW-0539">Nucleus</keyword>
<evidence type="ECO:0000256" key="5">
    <source>
        <dbReference type="ARBA" id="ARBA00022833"/>
    </source>
</evidence>
<feature type="region of interest" description="Disordered" evidence="8">
    <location>
        <begin position="618"/>
        <end position="670"/>
    </location>
</feature>
<dbReference type="OrthoDB" id="3437960at2759"/>
<keyword evidence="4 7" id="KW-0863">Zinc-finger</keyword>
<evidence type="ECO:0000256" key="6">
    <source>
        <dbReference type="ARBA" id="ARBA00023242"/>
    </source>
</evidence>
<proteinExistence type="predicted"/>
<dbReference type="GO" id="GO:0000981">
    <property type="term" value="F:DNA-binding transcription factor activity, RNA polymerase II-specific"/>
    <property type="evidence" value="ECO:0007669"/>
    <property type="project" value="UniProtKB-ARBA"/>
</dbReference>
<dbReference type="PROSITE" id="PS00028">
    <property type="entry name" value="ZINC_FINGER_C2H2_1"/>
    <property type="match status" value="6"/>
</dbReference>
<dbReference type="GO" id="GO:0031519">
    <property type="term" value="C:PcG protein complex"/>
    <property type="evidence" value="ECO:0007669"/>
    <property type="project" value="TreeGrafter"/>
</dbReference>
<feature type="domain" description="C2H2-type" evidence="9">
    <location>
        <begin position="751"/>
        <end position="778"/>
    </location>
</feature>
<dbReference type="FunFam" id="3.30.160.60:FF:000125">
    <property type="entry name" value="Putative zinc finger protein 143"/>
    <property type="match status" value="1"/>
</dbReference>
<dbReference type="SUPFAM" id="SSF57667">
    <property type="entry name" value="beta-beta-alpha zinc fingers"/>
    <property type="match status" value="5"/>
</dbReference>
<dbReference type="Pfam" id="PF00096">
    <property type="entry name" value="zf-C2H2"/>
    <property type="match status" value="4"/>
</dbReference>
<name>A0A8H3YEJ2_9TREE</name>
<dbReference type="InterPro" id="IPR036236">
    <property type="entry name" value="Znf_C2H2_sf"/>
</dbReference>
<keyword evidence="11" id="KW-1185">Reference proteome</keyword>
<evidence type="ECO:0000256" key="2">
    <source>
        <dbReference type="ARBA" id="ARBA00022723"/>
    </source>
</evidence>
<sequence>MMDCSEQGCCDLDEFVCQDHDMVGACTDDHGLEFGPAFGLGTNIELTAAKAINSANRNQYGPTNNTTQAPQSRAHNDPFAALLSAVVQDATNSGILQIPNSMPTGVIPRPRTATEAQHKRSPSLAQIFEQQQKQLQGNVVLGRNPQGTQQPQHDRSHQPSASPSIFSYPPTSSPRESAGTPRSDASRQSQLYSNKLMPQNVTNHRSPSAITPESNISLHDSALAYASRLGSQSATSSVSQTPSPLLDALASNFASHEATRVASASSSELVDCPAKKVTKSDCHDHAHVRGQPVLHVCHWQNCHASFTTVQNLLQHISQSHLGLNVGLHANEGFSPVPIQQDAARMQADMNPAKNALGKAGPDVPIHLESDFQSLQEPINLPSNPDVASVLDNILSSSKYSLDATAQSSNSEPISQPLAGLMPSAVHQTATNASKSSEERFASSGDFILNGSLGSQFQNTASQEPTATSFAPNSTNSAGGPIACLWDDCPPFDPFAHFGQQCLDDTCGILPGDVSNATFDSQRVEQSFDARMLTCDPFCAKDHTHLFPCEPTCSQEHTHVYPMHLHTYPAAQPSNTHNVQLDSATAVLKHLLQQHLGVDLTQGLLNVASQQLGDASALNTATNGHASSTSSAPVTRRASTEKHACSGVQRKCKPLRAPPRKPADDAPADPQTHTCRWYGCTQTFGSVEELTEHLSDVHIGKGKTEYECLWAGCETCGAGKSADGGETPEGRKFTTRQKVMRHMQAHTGYRPFVCPICGTAVSEQATLVAHIRRHSEDRPFHCDAEGCGKSFASAASLAVHKRTHEGQKEHVCPYCDKGFVEASNLNKHIRTHTGEKPFKCQQPGCSKKFSRPDQLKRHAQIHERTDKNPVATSEMATSGTDESA</sequence>
<evidence type="ECO:0000313" key="11">
    <source>
        <dbReference type="Proteomes" id="UP000620104"/>
    </source>
</evidence>
<keyword evidence="5" id="KW-0862">Zinc</keyword>
<feature type="region of interest" description="Disordered" evidence="8">
    <location>
        <begin position="96"/>
        <end position="122"/>
    </location>
</feature>
<protein>
    <recommendedName>
        <fullName evidence="9">C2H2-type domain-containing protein</fullName>
    </recommendedName>
</protein>
<evidence type="ECO:0000256" key="3">
    <source>
        <dbReference type="ARBA" id="ARBA00022737"/>
    </source>
</evidence>
<dbReference type="GO" id="GO:0000785">
    <property type="term" value="C:chromatin"/>
    <property type="evidence" value="ECO:0007669"/>
    <property type="project" value="TreeGrafter"/>
</dbReference>
<comment type="caution">
    <text evidence="10">The sequence shown here is derived from an EMBL/GenBank/DDBJ whole genome shotgun (WGS) entry which is preliminary data.</text>
</comment>
<dbReference type="FunFam" id="3.30.160.60:FF:001102">
    <property type="entry name" value="Transcription factor IIIA"/>
    <property type="match status" value="1"/>
</dbReference>
<feature type="domain" description="C2H2-type" evidence="9">
    <location>
        <begin position="672"/>
        <end position="702"/>
    </location>
</feature>
<dbReference type="InterPro" id="IPR013087">
    <property type="entry name" value="Znf_C2H2_type"/>
</dbReference>
<feature type="compositionally biased region" description="Polar residues" evidence="8">
    <location>
        <begin position="869"/>
        <end position="883"/>
    </location>
</feature>